<name>A0A7Y0HEJ5_9PROT</name>
<evidence type="ECO:0000259" key="5">
    <source>
        <dbReference type="PROSITE" id="PS50887"/>
    </source>
</evidence>
<dbReference type="SMART" id="SM00267">
    <property type="entry name" value="GGDEF"/>
    <property type="match status" value="1"/>
</dbReference>
<dbReference type="SUPFAM" id="SSF52172">
    <property type="entry name" value="CheY-like"/>
    <property type="match status" value="1"/>
</dbReference>
<organism evidence="6 7">
    <name type="scientific">Pacificispira spongiicola</name>
    <dbReference type="NCBI Taxonomy" id="2729598"/>
    <lineage>
        <taxon>Bacteria</taxon>
        <taxon>Pseudomonadati</taxon>
        <taxon>Pseudomonadota</taxon>
        <taxon>Alphaproteobacteria</taxon>
        <taxon>Rhodospirillales</taxon>
        <taxon>Rhodospirillaceae</taxon>
        <taxon>Pacificispira</taxon>
    </lineage>
</organism>
<dbReference type="Gene3D" id="3.40.50.2300">
    <property type="match status" value="1"/>
</dbReference>
<dbReference type="NCBIfam" id="TIGR00254">
    <property type="entry name" value="GGDEF"/>
    <property type="match status" value="1"/>
</dbReference>
<dbReference type="Pfam" id="PF00990">
    <property type="entry name" value="GGDEF"/>
    <property type="match status" value="1"/>
</dbReference>
<dbReference type="SMART" id="SM00448">
    <property type="entry name" value="REC"/>
    <property type="match status" value="1"/>
</dbReference>
<dbReference type="InterPro" id="IPR011006">
    <property type="entry name" value="CheY-like_superfamily"/>
</dbReference>
<dbReference type="InterPro" id="IPR000160">
    <property type="entry name" value="GGDEF_dom"/>
</dbReference>
<feature type="domain" description="Response regulatory" evidence="4">
    <location>
        <begin position="2"/>
        <end position="119"/>
    </location>
</feature>
<dbReference type="EC" id="2.7.7.65" evidence="1"/>
<evidence type="ECO:0000256" key="2">
    <source>
        <dbReference type="ARBA" id="ARBA00034247"/>
    </source>
</evidence>
<dbReference type="PROSITE" id="PS50110">
    <property type="entry name" value="RESPONSE_REGULATORY"/>
    <property type="match status" value="1"/>
</dbReference>
<keyword evidence="3" id="KW-0597">Phosphoprotein</keyword>
<dbReference type="AlphaFoldDB" id="A0A7Y0HEJ5"/>
<keyword evidence="7" id="KW-1185">Reference proteome</keyword>
<proteinExistence type="predicted"/>
<reference evidence="6 7" key="1">
    <citation type="submission" date="2020-04" db="EMBL/GenBank/DDBJ databases">
        <title>Rhodospirillaceae bacterium KN72 isolated from deep sea.</title>
        <authorList>
            <person name="Zhang D.-C."/>
        </authorList>
    </citation>
    <scope>NUCLEOTIDE SEQUENCE [LARGE SCALE GENOMIC DNA]</scope>
    <source>
        <strain evidence="6 7">KN72</strain>
    </source>
</reference>
<dbReference type="Gene3D" id="3.30.70.270">
    <property type="match status" value="1"/>
</dbReference>
<dbReference type="InterPro" id="IPR050469">
    <property type="entry name" value="Diguanylate_Cyclase"/>
</dbReference>
<accession>A0A7Y0HEJ5</accession>
<comment type="catalytic activity">
    <reaction evidence="2">
        <text>2 GTP = 3',3'-c-di-GMP + 2 diphosphate</text>
        <dbReference type="Rhea" id="RHEA:24898"/>
        <dbReference type="ChEBI" id="CHEBI:33019"/>
        <dbReference type="ChEBI" id="CHEBI:37565"/>
        <dbReference type="ChEBI" id="CHEBI:58805"/>
        <dbReference type="EC" id="2.7.7.65"/>
    </reaction>
</comment>
<feature type="modified residue" description="4-aspartylphosphate" evidence="3">
    <location>
        <position position="52"/>
    </location>
</feature>
<dbReference type="RefSeq" id="WP_169625163.1">
    <property type="nucleotide sequence ID" value="NZ_JABBNT010000003.1"/>
</dbReference>
<dbReference type="GO" id="GO:0005886">
    <property type="term" value="C:plasma membrane"/>
    <property type="evidence" value="ECO:0007669"/>
    <property type="project" value="TreeGrafter"/>
</dbReference>
<dbReference type="PANTHER" id="PTHR45138:SF9">
    <property type="entry name" value="DIGUANYLATE CYCLASE DGCM-RELATED"/>
    <property type="match status" value="1"/>
</dbReference>
<dbReference type="GO" id="GO:0043709">
    <property type="term" value="P:cell adhesion involved in single-species biofilm formation"/>
    <property type="evidence" value="ECO:0007669"/>
    <property type="project" value="TreeGrafter"/>
</dbReference>
<dbReference type="EMBL" id="JABBNT010000003">
    <property type="protein sequence ID" value="NMM44765.1"/>
    <property type="molecule type" value="Genomic_DNA"/>
</dbReference>
<dbReference type="GO" id="GO:0000160">
    <property type="term" value="P:phosphorelay signal transduction system"/>
    <property type="evidence" value="ECO:0007669"/>
    <property type="project" value="InterPro"/>
</dbReference>
<evidence type="ECO:0000256" key="1">
    <source>
        <dbReference type="ARBA" id="ARBA00012528"/>
    </source>
</evidence>
<feature type="domain" description="GGDEF" evidence="5">
    <location>
        <begin position="169"/>
        <end position="302"/>
    </location>
</feature>
<dbReference type="PROSITE" id="PS50887">
    <property type="entry name" value="GGDEF"/>
    <property type="match status" value="1"/>
</dbReference>
<evidence type="ECO:0000313" key="7">
    <source>
        <dbReference type="Proteomes" id="UP000539372"/>
    </source>
</evidence>
<dbReference type="InterPro" id="IPR029787">
    <property type="entry name" value="Nucleotide_cyclase"/>
</dbReference>
<dbReference type="FunFam" id="3.30.70.270:FF:000001">
    <property type="entry name" value="Diguanylate cyclase domain protein"/>
    <property type="match status" value="1"/>
</dbReference>
<evidence type="ECO:0000256" key="3">
    <source>
        <dbReference type="PROSITE-ProRule" id="PRU00169"/>
    </source>
</evidence>
<evidence type="ECO:0000313" key="6">
    <source>
        <dbReference type="EMBL" id="NMM44765.1"/>
    </source>
</evidence>
<gene>
    <name evidence="6" type="ORF">HH303_09770</name>
</gene>
<evidence type="ECO:0000259" key="4">
    <source>
        <dbReference type="PROSITE" id="PS50110"/>
    </source>
</evidence>
<sequence>MKALILEDNETMGSLVKRCAESIPEIEADLCTTYSEFQQKLEAPDIDLILLDHYLPDGEGVEILRALRNNPRFDNAPIFLVTAETDRQFRLQALQAGATEFLEKPFDVVELTARLKNIAAMIKATRELRQEIGRLQEMATTDALTGILNRRAYLDRLELEVQRATRFKHPLSVAMLDVDHFKSVNDTYGHSTGDRVLVKITEVVRNRLRGIDVFGRLGGEEFSITMAETNLRGARVLAERIREDIEALRLDDPDFARFRVTASIGVAEWKSGLDPAQCLDRADRVLYRAKQSGRNRVEFWDIAEGVSS</sequence>
<dbReference type="Proteomes" id="UP000539372">
    <property type="component" value="Unassembled WGS sequence"/>
</dbReference>
<dbReference type="Pfam" id="PF00072">
    <property type="entry name" value="Response_reg"/>
    <property type="match status" value="1"/>
</dbReference>
<dbReference type="SUPFAM" id="SSF55073">
    <property type="entry name" value="Nucleotide cyclase"/>
    <property type="match status" value="1"/>
</dbReference>
<dbReference type="GO" id="GO:0052621">
    <property type="term" value="F:diguanylate cyclase activity"/>
    <property type="evidence" value="ECO:0007669"/>
    <property type="project" value="UniProtKB-EC"/>
</dbReference>
<comment type="caution">
    <text evidence="6">The sequence shown here is derived from an EMBL/GenBank/DDBJ whole genome shotgun (WGS) entry which is preliminary data.</text>
</comment>
<dbReference type="InterPro" id="IPR001789">
    <property type="entry name" value="Sig_transdc_resp-reg_receiver"/>
</dbReference>
<dbReference type="CDD" id="cd01949">
    <property type="entry name" value="GGDEF"/>
    <property type="match status" value="1"/>
</dbReference>
<protein>
    <recommendedName>
        <fullName evidence="1">diguanylate cyclase</fullName>
        <ecNumber evidence="1">2.7.7.65</ecNumber>
    </recommendedName>
</protein>
<dbReference type="GO" id="GO:1902201">
    <property type="term" value="P:negative regulation of bacterial-type flagellum-dependent cell motility"/>
    <property type="evidence" value="ECO:0007669"/>
    <property type="project" value="TreeGrafter"/>
</dbReference>
<dbReference type="PANTHER" id="PTHR45138">
    <property type="entry name" value="REGULATORY COMPONENTS OF SENSORY TRANSDUCTION SYSTEM"/>
    <property type="match status" value="1"/>
</dbReference>
<dbReference type="InterPro" id="IPR043128">
    <property type="entry name" value="Rev_trsase/Diguanyl_cyclase"/>
</dbReference>